<sequence length="109" mass="11597">NENENPVIDGEKYSWNLMNLVDVNSLCSSSSQTVTNIVITSSPSNPSISSPTLAQMHATTASTNSTSPAMALSMSSMVPTEENNNTTSDQNNLSDQKSSLLQKLLSDSL</sequence>
<dbReference type="AlphaFoldDB" id="A0A1B6FR20"/>
<accession>A0A1B6FR20</accession>
<dbReference type="EMBL" id="GECZ01017149">
    <property type="protein sequence ID" value="JAS52620.1"/>
    <property type="molecule type" value="Transcribed_RNA"/>
</dbReference>
<feature type="compositionally biased region" description="Low complexity" evidence="1">
    <location>
        <begin position="41"/>
        <end position="71"/>
    </location>
</feature>
<feature type="non-terminal residue" evidence="2">
    <location>
        <position position="1"/>
    </location>
</feature>
<proteinExistence type="predicted"/>
<feature type="compositionally biased region" description="Polar residues" evidence="1">
    <location>
        <begin position="73"/>
        <end position="92"/>
    </location>
</feature>
<organism evidence="2">
    <name type="scientific">Cuerna arida</name>
    <dbReference type="NCBI Taxonomy" id="1464854"/>
    <lineage>
        <taxon>Eukaryota</taxon>
        <taxon>Metazoa</taxon>
        <taxon>Ecdysozoa</taxon>
        <taxon>Arthropoda</taxon>
        <taxon>Hexapoda</taxon>
        <taxon>Insecta</taxon>
        <taxon>Pterygota</taxon>
        <taxon>Neoptera</taxon>
        <taxon>Paraneoptera</taxon>
        <taxon>Hemiptera</taxon>
        <taxon>Auchenorrhyncha</taxon>
        <taxon>Membracoidea</taxon>
        <taxon>Cicadellidae</taxon>
        <taxon>Cicadellinae</taxon>
        <taxon>Proconiini</taxon>
        <taxon>Cuerna</taxon>
    </lineage>
</organism>
<name>A0A1B6FR20_9HEMI</name>
<evidence type="ECO:0000313" key="2">
    <source>
        <dbReference type="EMBL" id="JAS52620.1"/>
    </source>
</evidence>
<protein>
    <submittedName>
        <fullName evidence="2">Uncharacterized protein</fullName>
    </submittedName>
</protein>
<feature type="compositionally biased region" description="Low complexity" evidence="1">
    <location>
        <begin position="93"/>
        <end position="109"/>
    </location>
</feature>
<reference evidence="2" key="1">
    <citation type="submission" date="2015-11" db="EMBL/GenBank/DDBJ databases">
        <title>De novo transcriptome assembly of four potential Pierce s Disease insect vectors from Arizona vineyards.</title>
        <authorList>
            <person name="Tassone E.E."/>
        </authorList>
    </citation>
    <scope>NUCLEOTIDE SEQUENCE</scope>
</reference>
<gene>
    <name evidence="2" type="ORF">g.47483</name>
</gene>
<evidence type="ECO:0000256" key="1">
    <source>
        <dbReference type="SAM" id="MobiDB-lite"/>
    </source>
</evidence>
<feature type="region of interest" description="Disordered" evidence="1">
    <location>
        <begin position="41"/>
        <end position="109"/>
    </location>
</feature>